<accession>A0A392SJP3</accession>
<proteinExistence type="inferred from homology"/>
<evidence type="ECO:0000256" key="2">
    <source>
        <dbReference type="ARBA" id="ARBA00022670"/>
    </source>
</evidence>
<evidence type="ECO:0000256" key="3">
    <source>
        <dbReference type="ARBA" id="ARBA00022801"/>
    </source>
</evidence>
<evidence type="ECO:0000259" key="5">
    <source>
        <dbReference type="Pfam" id="PF00112"/>
    </source>
</evidence>
<sequence>VVVTLAVDGPHFDQYTGGVYSHEPGFYDKNTALHGMLLVGYGKHGEDCWILQNSYGTDFGDEGFMYLKRGTGKALGCCSILVSPTYPKV</sequence>
<dbReference type="InterPro" id="IPR038765">
    <property type="entry name" value="Papain-like_cys_pep_sf"/>
</dbReference>
<evidence type="ECO:0000256" key="1">
    <source>
        <dbReference type="ARBA" id="ARBA00008455"/>
    </source>
</evidence>
<feature type="domain" description="Peptidase C1A papain C-terminal" evidence="5">
    <location>
        <begin position="2"/>
        <end position="85"/>
    </location>
</feature>
<evidence type="ECO:0000313" key="7">
    <source>
        <dbReference type="Proteomes" id="UP000265520"/>
    </source>
</evidence>
<comment type="caution">
    <text evidence="6">The sequence shown here is derived from an EMBL/GenBank/DDBJ whole genome shotgun (WGS) entry which is preliminary data.</text>
</comment>
<dbReference type="Gene3D" id="3.90.70.10">
    <property type="entry name" value="Cysteine proteinases"/>
    <property type="match status" value="1"/>
</dbReference>
<keyword evidence="7" id="KW-1185">Reference proteome</keyword>
<evidence type="ECO:0000313" key="6">
    <source>
        <dbReference type="EMBL" id="MCI49091.1"/>
    </source>
</evidence>
<dbReference type="GO" id="GO:0006508">
    <property type="term" value="P:proteolysis"/>
    <property type="evidence" value="ECO:0007669"/>
    <property type="project" value="UniProtKB-KW"/>
</dbReference>
<dbReference type="SUPFAM" id="SSF54001">
    <property type="entry name" value="Cysteine proteinases"/>
    <property type="match status" value="1"/>
</dbReference>
<protein>
    <submittedName>
        <fullName evidence="6">Oryzain alpha chain-like</fullName>
    </submittedName>
</protein>
<dbReference type="Proteomes" id="UP000265520">
    <property type="component" value="Unassembled WGS sequence"/>
</dbReference>
<dbReference type="InterPro" id="IPR000668">
    <property type="entry name" value="Peptidase_C1A_C"/>
</dbReference>
<reference evidence="6 7" key="1">
    <citation type="journal article" date="2018" name="Front. Plant Sci.">
        <title>Red Clover (Trifolium pratense) and Zigzag Clover (T. medium) - A Picture of Genomic Similarities and Differences.</title>
        <authorList>
            <person name="Dluhosova J."/>
            <person name="Istvanek J."/>
            <person name="Nedelnik J."/>
            <person name="Repkova J."/>
        </authorList>
    </citation>
    <scope>NUCLEOTIDE SEQUENCE [LARGE SCALE GENOMIC DNA]</scope>
    <source>
        <strain evidence="7">cv. 10/8</strain>
        <tissue evidence="6">Leaf</tissue>
    </source>
</reference>
<keyword evidence="4" id="KW-0788">Thiol protease</keyword>
<organism evidence="6 7">
    <name type="scientific">Trifolium medium</name>
    <dbReference type="NCBI Taxonomy" id="97028"/>
    <lineage>
        <taxon>Eukaryota</taxon>
        <taxon>Viridiplantae</taxon>
        <taxon>Streptophyta</taxon>
        <taxon>Embryophyta</taxon>
        <taxon>Tracheophyta</taxon>
        <taxon>Spermatophyta</taxon>
        <taxon>Magnoliopsida</taxon>
        <taxon>eudicotyledons</taxon>
        <taxon>Gunneridae</taxon>
        <taxon>Pentapetalae</taxon>
        <taxon>rosids</taxon>
        <taxon>fabids</taxon>
        <taxon>Fabales</taxon>
        <taxon>Fabaceae</taxon>
        <taxon>Papilionoideae</taxon>
        <taxon>50 kb inversion clade</taxon>
        <taxon>NPAAA clade</taxon>
        <taxon>Hologalegina</taxon>
        <taxon>IRL clade</taxon>
        <taxon>Trifolieae</taxon>
        <taxon>Trifolium</taxon>
    </lineage>
</organism>
<comment type="similarity">
    <text evidence="1">Belongs to the peptidase C1 family.</text>
</comment>
<keyword evidence="3" id="KW-0378">Hydrolase</keyword>
<dbReference type="GO" id="GO:0008234">
    <property type="term" value="F:cysteine-type peptidase activity"/>
    <property type="evidence" value="ECO:0007669"/>
    <property type="project" value="UniProtKB-KW"/>
</dbReference>
<dbReference type="PANTHER" id="PTHR12411">
    <property type="entry name" value="CYSTEINE PROTEASE FAMILY C1-RELATED"/>
    <property type="match status" value="1"/>
</dbReference>
<evidence type="ECO:0000256" key="4">
    <source>
        <dbReference type="ARBA" id="ARBA00022807"/>
    </source>
</evidence>
<dbReference type="InterPro" id="IPR013128">
    <property type="entry name" value="Peptidase_C1A"/>
</dbReference>
<dbReference type="InterPro" id="IPR025660">
    <property type="entry name" value="Pept_his_AS"/>
</dbReference>
<dbReference type="EMBL" id="LXQA010395809">
    <property type="protein sequence ID" value="MCI49091.1"/>
    <property type="molecule type" value="Genomic_DNA"/>
</dbReference>
<dbReference type="AlphaFoldDB" id="A0A392SJP3"/>
<feature type="non-terminal residue" evidence="6">
    <location>
        <position position="1"/>
    </location>
</feature>
<keyword evidence="2" id="KW-0645">Protease</keyword>
<name>A0A392SJP3_9FABA</name>
<dbReference type="PROSITE" id="PS00639">
    <property type="entry name" value="THIOL_PROTEASE_HIS"/>
    <property type="match status" value="1"/>
</dbReference>
<dbReference type="Pfam" id="PF00112">
    <property type="entry name" value="Peptidase_C1"/>
    <property type="match status" value="1"/>
</dbReference>